<dbReference type="AlphaFoldDB" id="A0A1E2UQV1"/>
<gene>
    <name evidence="6" type="ORF">A3196_10180</name>
</gene>
<dbReference type="OrthoDB" id="9803824at2"/>
<evidence type="ECO:0000259" key="5">
    <source>
        <dbReference type="PROSITE" id="PS50887"/>
    </source>
</evidence>
<name>A0A1E2UQV1_9GAMM</name>
<evidence type="ECO:0000256" key="1">
    <source>
        <dbReference type="ARBA" id="ARBA00001946"/>
    </source>
</evidence>
<feature type="transmembrane region" description="Helical" evidence="4">
    <location>
        <begin position="186"/>
        <end position="208"/>
    </location>
</feature>
<accession>A0A1E2UQV1</accession>
<evidence type="ECO:0000256" key="4">
    <source>
        <dbReference type="SAM" id="Phobius"/>
    </source>
</evidence>
<dbReference type="CDD" id="cd01949">
    <property type="entry name" value="GGDEF"/>
    <property type="match status" value="1"/>
</dbReference>
<dbReference type="FunFam" id="3.30.70.270:FF:000001">
    <property type="entry name" value="Diguanylate cyclase domain protein"/>
    <property type="match status" value="1"/>
</dbReference>
<keyword evidence="4" id="KW-0812">Transmembrane</keyword>
<dbReference type="InterPro" id="IPR000160">
    <property type="entry name" value="GGDEF_dom"/>
</dbReference>
<dbReference type="PANTHER" id="PTHR45138">
    <property type="entry name" value="REGULATORY COMPONENTS OF SENSORY TRANSDUCTION SYSTEM"/>
    <property type="match status" value="1"/>
</dbReference>
<dbReference type="STRING" id="1818881.A3196_10180"/>
<dbReference type="GO" id="GO:0052621">
    <property type="term" value="F:diguanylate cyclase activity"/>
    <property type="evidence" value="ECO:0007669"/>
    <property type="project" value="UniProtKB-EC"/>
</dbReference>
<feature type="transmembrane region" description="Helical" evidence="4">
    <location>
        <begin position="93"/>
        <end position="110"/>
    </location>
</feature>
<dbReference type="PROSITE" id="PS50887">
    <property type="entry name" value="GGDEF"/>
    <property type="match status" value="1"/>
</dbReference>
<dbReference type="Proteomes" id="UP000094849">
    <property type="component" value="Unassembled WGS sequence"/>
</dbReference>
<dbReference type="RefSeq" id="WP_069019764.1">
    <property type="nucleotide sequence ID" value="NZ_LVJY01000005.1"/>
</dbReference>
<organism evidence="6 7">
    <name type="scientific">Candidatus Thiodiazotropha endoloripes</name>
    <dbReference type="NCBI Taxonomy" id="1818881"/>
    <lineage>
        <taxon>Bacteria</taxon>
        <taxon>Pseudomonadati</taxon>
        <taxon>Pseudomonadota</taxon>
        <taxon>Gammaproteobacteria</taxon>
        <taxon>Chromatiales</taxon>
        <taxon>Sedimenticolaceae</taxon>
        <taxon>Candidatus Thiodiazotropha</taxon>
    </lineage>
</organism>
<evidence type="ECO:0000256" key="3">
    <source>
        <dbReference type="ARBA" id="ARBA00034247"/>
    </source>
</evidence>
<dbReference type="InterPro" id="IPR043128">
    <property type="entry name" value="Rev_trsase/Diguanyl_cyclase"/>
</dbReference>
<proteinExistence type="predicted"/>
<dbReference type="NCBIfam" id="TIGR00254">
    <property type="entry name" value="GGDEF"/>
    <property type="match status" value="1"/>
</dbReference>
<feature type="transmembrane region" description="Helical" evidence="4">
    <location>
        <begin position="148"/>
        <end position="166"/>
    </location>
</feature>
<sequence>MTLDIPSIYFVSIVTNLSMTLAVMIVALRQSIPGLKLLAWGLVTNSGYYLVLGAKGILPDLLAIGVGNMLGALTLTLVLKAVLSSRRAQMEPALYITPVALMLIVSLILIDDRHSRLIIASFIISYQIALILWALIRPGNTFVGRGRMIMSLACVVGMVTMAYRGFSFLLGWHEVTPFQSRDVLTTLFYMINYLGMFFLAFGFVLTTVEQGAEQNRRMALIDPLTGMFNRRALFESMDKLFTKAEAEGQPLSLMIMDVDLFKQVNDRYGHQAGDFVLKRVANTIKGRLRQEDIVGRIGGEEFLAVLPDTPPEGALRLAEELRQTLASESVVFKEEKIQVTISVGLYSSVSLAPSQTPDSVIASADKALYLAKTNGRNRVEVNKVMTAISA</sequence>
<feature type="transmembrane region" description="Helical" evidence="4">
    <location>
        <begin position="116"/>
        <end position="136"/>
    </location>
</feature>
<comment type="catalytic activity">
    <reaction evidence="3">
        <text>2 GTP = 3',3'-c-di-GMP + 2 diphosphate</text>
        <dbReference type="Rhea" id="RHEA:24898"/>
        <dbReference type="ChEBI" id="CHEBI:33019"/>
        <dbReference type="ChEBI" id="CHEBI:37565"/>
        <dbReference type="ChEBI" id="CHEBI:58805"/>
        <dbReference type="EC" id="2.7.7.65"/>
    </reaction>
</comment>
<evidence type="ECO:0000313" key="6">
    <source>
        <dbReference type="EMBL" id="ODB97099.1"/>
    </source>
</evidence>
<reference evidence="6 7" key="1">
    <citation type="submission" date="2016-03" db="EMBL/GenBank/DDBJ databases">
        <title>Chemosynthetic sulphur-oxidizing symbionts of marine invertebrate animals are capable of nitrogen fixation.</title>
        <authorList>
            <person name="Petersen J.M."/>
            <person name="Kemper A."/>
            <person name="Gruber-Vodicka H."/>
            <person name="Cardini U."/>
            <person name="Geest Mvander."/>
            <person name="Kleiner M."/>
            <person name="Bulgheresi S."/>
            <person name="Fussmann M."/>
            <person name="Herbold C."/>
            <person name="Seah B.K.B."/>
            <person name="Antony C.Paul."/>
            <person name="Liu D."/>
            <person name="Belitz A."/>
            <person name="Weber M."/>
        </authorList>
    </citation>
    <scope>NUCLEOTIDE SEQUENCE [LARGE SCALE GENOMIC DNA]</scope>
    <source>
        <strain evidence="6">G_D</strain>
    </source>
</reference>
<evidence type="ECO:0000313" key="7">
    <source>
        <dbReference type="Proteomes" id="UP000094849"/>
    </source>
</evidence>
<dbReference type="PANTHER" id="PTHR45138:SF9">
    <property type="entry name" value="DIGUANYLATE CYCLASE DGCM-RELATED"/>
    <property type="match status" value="1"/>
</dbReference>
<dbReference type="InterPro" id="IPR029787">
    <property type="entry name" value="Nucleotide_cyclase"/>
</dbReference>
<keyword evidence="7" id="KW-1185">Reference proteome</keyword>
<protein>
    <recommendedName>
        <fullName evidence="2">diguanylate cyclase</fullName>
        <ecNumber evidence="2">2.7.7.65</ecNumber>
    </recommendedName>
</protein>
<feature type="domain" description="GGDEF" evidence="5">
    <location>
        <begin position="249"/>
        <end position="384"/>
    </location>
</feature>
<dbReference type="Gene3D" id="3.30.70.270">
    <property type="match status" value="1"/>
</dbReference>
<dbReference type="SMART" id="SM00267">
    <property type="entry name" value="GGDEF"/>
    <property type="match status" value="1"/>
</dbReference>
<dbReference type="InterPro" id="IPR050469">
    <property type="entry name" value="Diguanylate_Cyclase"/>
</dbReference>
<keyword evidence="4" id="KW-1133">Transmembrane helix</keyword>
<dbReference type="Pfam" id="PF00990">
    <property type="entry name" value="GGDEF"/>
    <property type="match status" value="1"/>
</dbReference>
<evidence type="ECO:0000256" key="2">
    <source>
        <dbReference type="ARBA" id="ARBA00012528"/>
    </source>
</evidence>
<keyword evidence="4" id="KW-0472">Membrane</keyword>
<comment type="cofactor">
    <cofactor evidence="1">
        <name>Mg(2+)</name>
        <dbReference type="ChEBI" id="CHEBI:18420"/>
    </cofactor>
</comment>
<dbReference type="SUPFAM" id="SSF55073">
    <property type="entry name" value="Nucleotide cyclase"/>
    <property type="match status" value="1"/>
</dbReference>
<dbReference type="EMBL" id="LVJZ01000003">
    <property type="protein sequence ID" value="ODB97099.1"/>
    <property type="molecule type" value="Genomic_DNA"/>
</dbReference>
<comment type="caution">
    <text evidence="6">The sequence shown here is derived from an EMBL/GenBank/DDBJ whole genome shotgun (WGS) entry which is preliminary data.</text>
</comment>
<feature type="transmembrane region" description="Helical" evidence="4">
    <location>
        <begin position="6"/>
        <end position="28"/>
    </location>
</feature>
<dbReference type="EC" id="2.7.7.65" evidence="2"/>
<feature type="transmembrane region" description="Helical" evidence="4">
    <location>
        <begin position="61"/>
        <end position="81"/>
    </location>
</feature>